<organism evidence="3 4">
    <name type="scientific">Riccia sorocarpa</name>
    <dbReference type="NCBI Taxonomy" id="122646"/>
    <lineage>
        <taxon>Eukaryota</taxon>
        <taxon>Viridiplantae</taxon>
        <taxon>Streptophyta</taxon>
        <taxon>Embryophyta</taxon>
        <taxon>Marchantiophyta</taxon>
        <taxon>Marchantiopsida</taxon>
        <taxon>Marchantiidae</taxon>
        <taxon>Marchantiales</taxon>
        <taxon>Ricciaceae</taxon>
        <taxon>Riccia</taxon>
    </lineage>
</organism>
<sequence>MLEDESNQKKLETEVWQCLDSVHHLLKRREILHQTLRQGWMELTSARYGMGPSRISSLLFSLKPHAPSSVVDIRVSPSDSTGRDSGVKLDNQPHGAALAFDLIRDKAGNDERPSVTNTGDSTESDKREPSSNPRRSTTVSTGWYLVYLEPFAYASCWSVGPLSRTDGEEKEVDEIERLIDDYSADSPDESSPAETPKEKAQPLYWFGTLVSPHLRSAQDSFSQALELIVEIVNAQTEVTHAHSNVLKLREAMTSEEN</sequence>
<gene>
    <name evidence="3" type="ORF">R1sor_019616</name>
</gene>
<reference evidence="3 4" key="1">
    <citation type="submission" date="2024-09" db="EMBL/GenBank/DDBJ databases">
        <title>Chromosome-scale assembly of Riccia sorocarpa.</title>
        <authorList>
            <person name="Paukszto L."/>
        </authorList>
    </citation>
    <scope>NUCLEOTIDE SEQUENCE [LARGE SCALE GENOMIC DNA]</scope>
    <source>
        <strain evidence="3">LP-2024</strain>
        <tissue evidence="3">Aerial parts of the thallus</tissue>
    </source>
</reference>
<name>A0ABD3IGB0_9MARC</name>
<keyword evidence="4" id="KW-1185">Reference proteome</keyword>
<feature type="region of interest" description="Disordered" evidence="2">
    <location>
        <begin position="104"/>
        <end position="137"/>
    </location>
</feature>
<protein>
    <recommendedName>
        <fullName evidence="1">Vacuolar ATPase assembly protein VMA22</fullName>
    </recommendedName>
</protein>
<dbReference type="EMBL" id="JBJQOH010000001">
    <property type="protein sequence ID" value="KAL3701594.1"/>
    <property type="molecule type" value="Genomic_DNA"/>
</dbReference>
<dbReference type="PANTHER" id="PTHR31996:SF2">
    <property type="entry name" value="COILED-COIL DOMAIN-CONTAINING PROTEIN 115"/>
    <property type="match status" value="1"/>
</dbReference>
<dbReference type="InterPro" id="IPR040357">
    <property type="entry name" value="Vma22/CCDC115"/>
</dbReference>
<evidence type="ECO:0000313" key="4">
    <source>
        <dbReference type="Proteomes" id="UP001633002"/>
    </source>
</evidence>
<evidence type="ECO:0000256" key="1">
    <source>
        <dbReference type="ARBA" id="ARBA00093634"/>
    </source>
</evidence>
<evidence type="ECO:0000256" key="2">
    <source>
        <dbReference type="SAM" id="MobiDB-lite"/>
    </source>
</evidence>
<evidence type="ECO:0000313" key="3">
    <source>
        <dbReference type="EMBL" id="KAL3701594.1"/>
    </source>
</evidence>
<accession>A0ABD3IGB0</accession>
<dbReference type="AlphaFoldDB" id="A0ABD3IGB0"/>
<comment type="caution">
    <text evidence="3">The sequence shown here is derived from an EMBL/GenBank/DDBJ whole genome shotgun (WGS) entry which is preliminary data.</text>
</comment>
<feature type="region of interest" description="Disordered" evidence="2">
    <location>
        <begin position="71"/>
        <end position="91"/>
    </location>
</feature>
<dbReference type="PANTHER" id="PTHR31996">
    <property type="entry name" value="COILED-COIL DOMAIN-CONTAINING PROTEIN 115"/>
    <property type="match status" value="1"/>
</dbReference>
<feature type="compositionally biased region" description="Basic and acidic residues" evidence="2">
    <location>
        <begin position="104"/>
        <end position="113"/>
    </location>
</feature>
<dbReference type="Proteomes" id="UP001633002">
    <property type="component" value="Unassembled WGS sequence"/>
</dbReference>
<proteinExistence type="predicted"/>
<feature type="region of interest" description="Disordered" evidence="2">
    <location>
        <begin position="180"/>
        <end position="199"/>
    </location>
</feature>